<evidence type="ECO:0000313" key="2">
    <source>
        <dbReference type="Proteomes" id="UP000315914"/>
    </source>
</evidence>
<dbReference type="AlphaFoldDB" id="A0A560J655"/>
<proteinExistence type="predicted"/>
<sequence length="346" mass="36628">MAGLGAGMVGVNGLIMKRREFMALLGATAAFPVAARGQERAPWQSMPSVGVLTGNVAGDPGAQMRVDAFQQGMADLGWIANQNYRLEIRWPGPNPARQKLEALELVAAMPDVLFATSTGTTRALREATQRIPIVFVGLSDPVGTGLVANLARPTGNLTGFSLYEHSMSGKWLSLLKDMVPGMTHAAVLFNPDSAPYAPFYIEAAHQMESRLGMKIAGASVRSGADIAGVIEAAARNGAGLVVLPDGGFFGAQSAITIPLLAQRRVPAIFAVRFYAANGGLMSYGADLTQQFRDGAGYVDRILRGADIRTLPVQFASKFELVINMKAANALGLTVPGRLLMEAELIE</sequence>
<comment type="caution">
    <text evidence="1">The sequence shown here is derived from an EMBL/GenBank/DDBJ whole genome shotgun (WGS) entry which is preliminary data.</text>
</comment>
<keyword evidence="2" id="KW-1185">Reference proteome</keyword>
<organism evidence="1 2">
    <name type="scientific">Bradyrhizobium sacchari</name>
    <dbReference type="NCBI Taxonomy" id="1399419"/>
    <lineage>
        <taxon>Bacteria</taxon>
        <taxon>Pseudomonadati</taxon>
        <taxon>Pseudomonadota</taxon>
        <taxon>Alphaproteobacteria</taxon>
        <taxon>Hyphomicrobiales</taxon>
        <taxon>Nitrobacteraceae</taxon>
        <taxon>Bradyrhizobium</taxon>
    </lineage>
</organism>
<dbReference type="PANTHER" id="PTHR35271">
    <property type="entry name" value="ABC TRANSPORTER, SUBSTRATE-BINDING LIPOPROTEIN-RELATED"/>
    <property type="match status" value="1"/>
</dbReference>
<dbReference type="Pfam" id="PF04392">
    <property type="entry name" value="ABC_sub_bind"/>
    <property type="match status" value="1"/>
</dbReference>
<accession>A0A560J655</accession>
<protein>
    <submittedName>
        <fullName evidence="1">Putative ABC transport system substrate-binding protein</fullName>
    </submittedName>
</protein>
<dbReference type="Proteomes" id="UP000315914">
    <property type="component" value="Unassembled WGS sequence"/>
</dbReference>
<gene>
    <name evidence="1" type="ORF">FBZ95_101180</name>
</gene>
<dbReference type="STRING" id="1399419.A5906_06705"/>
<dbReference type="InterPro" id="IPR007487">
    <property type="entry name" value="ABC_transpt-TYRBP-like"/>
</dbReference>
<dbReference type="PANTHER" id="PTHR35271:SF1">
    <property type="entry name" value="ABC TRANSPORTER, SUBSTRATE-BINDING LIPOPROTEIN"/>
    <property type="match status" value="1"/>
</dbReference>
<name>A0A560J655_9BRAD</name>
<dbReference type="EMBL" id="VITW01000001">
    <property type="protein sequence ID" value="TWB83744.1"/>
    <property type="molecule type" value="Genomic_DNA"/>
</dbReference>
<dbReference type="Gene3D" id="3.40.50.2300">
    <property type="match status" value="2"/>
</dbReference>
<dbReference type="CDD" id="cd06325">
    <property type="entry name" value="PBP1_ABC_unchar_transporter"/>
    <property type="match status" value="1"/>
</dbReference>
<evidence type="ECO:0000313" key="1">
    <source>
        <dbReference type="EMBL" id="TWB83744.1"/>
    </source>
</evidence>
<reference evidence="1 2" key="1">
    <citation type="submission" date="2019-06" db="EMBL/GenBank/DDBJ databases">
        <title>Genomic Encyclopedia of Type Strains, Phase IV (KMG-V): Genome sequencing to study the core and pangenomes of soil and plant-associated prokaryotes.</title>
        <authorList>
            <person name="Whitman W."/>
        </authorList>
    </citation>
    <scope>NUCLEOTIDE SEQUENCE [LARGE SCALE GENOMIC DNA]</scope>
    <source>
        <strain evidence="1 2">BR 10556</strain>
    </source>
</reference>